<keyword evidence="2" id="KW-0378">Hydrolase</keyword>
<dbReference type="InterPro" id="IPR047187">
    <property type="entry name" value="SF1_C_Upf1"/>
</dbReference>
<comment type="caution">
    <text evidence="8">The sequence shown here is derived from an EMBL/GenBank/DDBJ whole genome shotgun (WGS) entry which is preliminary data.</text>
</comment>
<evidence type="ECO:0000256" key="2">
    <source>
        <dbReference type="ARBA" id="ARBA00022801"/>
    </source>
</evidence>
<dbReference type="Pfam" id="PF13087">
    <property type="entry name" value="AAA_12"/>
    <property type="match status" value="1"/>
</dbReference>
<feature type="domain" description="DNA2/NAM7 helicase helicase" evidence="6">
    <location>
        <begin position="92"/>
        <end position="438"/>
    </location>
</feature>
<dbReference type="PANTHER" id="PTHR10887">
    <property type="entry name" value="DNA2/NAM7 HELICASE FAMILY"/>
    <property type="match status" value="1"/>
</dbReference>
<keyword evidence="5" id="KW-0175">Coiled coil</keyword>
<protein>
    <submittedName>
        <fullName evidence="8">Uncharacterized protein</fullName>
    </submittedName>
</protein>
<dbReference type="GO" id="GO:0016787">
    <property type="term" value="F:hydrolase activity"/>
    <property type="evidence" value="ECO:0007669"/>
    <property type="project" value="UniProtKB-KW"/>
</dbReference>
<reference evidence="8" key="1">
    <citation type="submission" date="2023-08" db="EMBL/GenBank/DDBJ databases">
        <authorList>
            <person name="Chen Y."/>
            <person name="Shah S."/>
            <person name="Dougan E. K."/>
            <person name="Thang M."/>
            <person name="Chan C."/>
        </authorList>
    </citation>
    <scope>NUCLEOTIDE SEQUENCE</scope>
</reference>
<keyword evidence="4" id="KW-0067">ATP-binding</keyword>
<evidence type="ECO:0000256" key="5">
    <source>
        <dbReference type="SAM" id="Coils"/>
    </source>
</evidence>
<proteinExistence type="predicted"/>
<dbReference type="EMBL" id="CAUJNA010001513">
    <property type="protein sequence ID" value="CAJ1387382.1"/>
    <property type="molecule type" value="Genomic_DNA"/>
</dbReference>
<dbReference type="GO" id="GO:0005524">
    <property type="term" value="F:ATP binding"/>
    <property type="evidence" value="ECO:0007669"/>
    <property type="project" value="UniProtKB-KW"/>
</dbReference>
<dbReference type="Proteomes" id="UP001178507">
    <property type="component" value="Unassembled WGS sequence"/>
</dbReference>
<gene>
    <name evidence="8" type="ORF">EVOR1521_LOCUS13474</name>
</gene>
<keyword evidence="3" id="KW-0347">Helicase</keyword>
<evidence type="ECO:0000256" key="1">
    <source>
        <dbReference type="ARBA" id="ARBA00022741"/>
    </source>
</evidence>
<evidence type="ECO:0000313" key="8">
    <source>
        <dbReference type="EMBL" id="CAJ1387382.1"/>
    </source>
</evidence>
<dbReference type="GO" id="GO:0004386">
    <property type="term" value="F:helicase activity"/>
    <property type="evidence" value="ECO:0007669"/>
    <property type="project" value="UniProtKB-KW"/>
</dbReference>
<feature type="coiled-coil region" evidence="5">
    <location>
        <begin position="239"/>
        <end position="273"/>
    </location>
</feature>
<evidence type="ECO:0000259" key="7">
    <source>
        <dbReference type="Pfam" id="PF13087"/>
    </source>
</evidence>
<accession>A0AA36N0C7</accession>
<dbReference type="CDD" id="cd18808">
    <property type="entry name" value="SF1_C_Upf1"/>
    <property type="match status" value="1"/>
</dbReference>
<keyword evidence="1" id="KW-0547">Nucleotide-binding</keyword>
<dbReference type="InterPro" id="IPR041677">
    <property type="entry name" value="DNA2/NAM7_AAA_11"/>
</dbReference>
<dbReference type="Pfam" id="PF13086">
    <property type="entry name" value="AAA_11"/>
    <property type="match status" value="1"/>
</dbReference>
<dbReference type="GO" id="GO:0005694">
    <property type="term" value="C:chromosome"/>
    <property type="evidence" value="ECO:0007669"/>
    <property type="project" value="UniProtKB-ARBA"/>
</dbReference>
<evidence type="ECO:0000259" key="6">
    <source>
        <dbReference type="Pfam" id="PF13086"/>
    </source>
</evidence>
<dbReference type="InterPro" id="IPR041679">
    <property type="entry name" value="DNA2/NAM7-like_C"/>
</dbReference>
<dbReference type="PANTHER" id="PTHR10887:SF495">
    <property type="entry name" value="HELICASE SENATAXIN ISOFORM X1-RELATED"/>
    <property type="match status" value="1"/>
</dbReference>
<dbReference type="Gene3D" id="3.40.50.300">
    <property type="entry name" value="P-loop containing nucleotide triphosphate hydrolases"/>
    <property type="match status" value="2"/>
</dbReference>
<organism evidence="8 9">
    <name type="scientific">Effrenium voratum</name>
    <dbReference type="NCBI Taxonomy" id="2562239"/>
    <lineage>
        <taxon>Eukaryota</taxon>
        <taxon>Sar</taxon>
        <taxon>Alveolata</taxon>
        <taxon>Dinophyceae</taxon>
        <taxon>Suessiales</taxon>
        <taxon>Symbiodiniaceae</taxon>
        <taxon>Effrenium</taxon>
    </lineage>
</organism>
<evidence type="ECO:0000313" key="9">
    <source>
        <dbReference type="Proteomes" id="UP001178507"/>
    </source>
</evidence>
<dbReference type="AlphaFoldDB" id="A0AA36N0C7"/>
<dbReference type="SUPFAM" id="SSF52540">
    <property type="entry name" value="P-loop containing nucleoside triphosphate hydrolases"/>
    <property type="match status" value="1"/>
</dbReference>
<evidence type="ECO:0000256" key="3">
    <source>
        <dbReference type="ARBA" id="ARBA00022806"/>
    </source>
</evidence>
<dbReference type="InterPro" id="IPR027417">
    <property type="entry name" value="P-loop_NTPase"/>
</dbReference>
<evidence type="ECO:0000256" key="4">
    <source>
        <dbReference type="ARBA" id="ARBA00022840"/>
    </source>
</evidence>
<dbReference type="FunFam" id="3.40.50.300:FF:000326">
    <property type="entry name" value="P-loop containing nucleoside triphosphate hydrolase"/>
    <property type="match status" value="1"/>
</dbReference>
<sequence length="669" mass="73049">MGGSIVLLESPLGPRSFGRVWMKDTAGVESEGLSGGVSVSAPGFGVAGSAREIQAIREVKRVAPALVHQLLGNLPPAGVDGSAGHLECLQSLNPSQAKAVGRALGCSGGFVSIHGPPGTGKSQTLLQLINALHLQRMQQYHQGIEDIALGVRGTGAAAAVSRREQWLRAVAHAPRLLVCAHSNNAVRQLQERLEKDGFGDQSGGRYVPWSVRVSAEGASSGSGSPDLDKEVSQLLQLSREEVGKQCQEVQEEMDQLAMQLKRLLYEIEQLQQTCPLPENFQAILNQRGKILFYHVPSGTYHHERPALRLGEQQVLPLQLPHVVGRMQELVSLSDRWWFLDNLRKRFCLLQDPPENWHQLRRRLEAVVLDAAQLVFATASSAARVRAYVSDAMIRSFDRVVIDEAGQATEPACLVPMGAGGRTCVLVGDHLQLPPTVFTPNAEELLMSRSLFERLCVIGHEPELLQEQYRMVPAISAFPRQHFYQGRLRDAELCLPQRCALIPAFLFLDLESSAAQLADGSWYNLEEAKFCAQLAANLQASALLAGREGLARSVGIITPYKAQKEMMQGQLRSASVKFPVTVATVDGYQGREMEAVICSTVRASHKSSSIGFVADDRRLNVALTRARQVLLVVGHARTLASSRTPAALIQHAKRQDAFRSVKLGEDVLIS</sequence>
<dbReference type="InterPro" id="IPR045055">
    <property type="entry name" value="DNA2/NAM7-like"/>
</dbReference>
<keyword evidence="9" id="KW-1185">Reference proteome</keyword>
<feature type="domain" description="DNA2/NAM7 helicase-like C-terminal" evidence="7">
    <location>
        <begin position="446"/>
        <end position="635"/>
    </location>
</feature>
<name>A0AA36N0C7_9DINO</name>